<dbReference type="PANTHER" id="PTHR36917">
    <property type="entry name" value="INTRACELLULAR SEPTATION PROTEIN A-RELATED"/>
    <property type="match status" value="1"/>
</dbReference>
<gene>
    <name evidence="5 6" type="primary">yciB</name>
    <name evidence="6" type="ORF">NCTC10665_01061</name>
</gene>
<comment type="similarity">
    <text evidence="5">Belongs to the YciB family.</text>
</comment>
<keyword evidence="3 5" id="KW-1133">Transmembrane helix</keyword>
<keyword evidence="1 5" id="KW-1003">Cell membrane</keyword>
<dbReference type="GO" id="GO:0005886">
    <property type="term" value="C:plasma membrane"/>
    <property type="evidence" value="ECO:0007669"/>
    <property type="project" value="UniProtKB-SubCell"/>
</dbReference>
<feature type="transmembrane region" description="Helical" evidence="5">
    <location>
        <begin position="74"/>
        <end position="94"/>
    </location>
</feature>
<evidence type="ECO:0000313" key="7">
    <source>
        <dbReference type="Proteomes" id="UP000268879"/>
    </source>
</evidence>
<evidence type="ECO:0000256" key="2">
    <source>
        <dbReference type="ARBA" id="ARBA00022692"/>
    </source>
</evidence>
<dbReference type="Proteomes" id="UP000268879">
    <property type="component" value="Chromosome"/>
</dbReference>
<keyword evidence="5" id="KW-0997">Cell inner membrane</keyword>
<reference evidence="6 7" key="1">
    <citation type="submission" date="2018-12" db="EMBL/GenBank/DDBJ databases">
        <authorList>
            <consortium name="Pathogen Informatics"/>
        </authorList>
    </citation>
    <scope>NUCLEOTIDE SEQUENCE [LARGE SCALE GENOMIC DNA]</scope>
    <source>
        <strain evidence="6 7">NCTC10665</strain>
    </source>
</reference>
<comment type="subcellular location">
    <subcellularLocation>
        <location evidence="5">Cell inner membrane</location>
        <topology evidence="5">Multi-pass membrane protein</topology>
    </subcellularLocation>
</comment>
<dbReference type="RefSeq" id="WP_126470700.1">
    <property type="nucleotide sequence ID" value="NZ_LR134481.1"/>
</dbReference>
<organism evidence="6 7">
    <name type="scientific">Haemophilus parainfluenzae</name>
    <dbReference type="NCBI Taxonomy" id="729"/>
    <lineage>
        <taxon>Bacteria</taxon>
        <taxon>Pseudomonadati</taxon>
        <taxon>Pseudomonadota</taxon>
        <taxon>Gammaproteobacteria</taxon>
        <taxon>Pasteurellales</taxon>
        <taxon>Pasteurellaceae</taxon>
        <taxon>Haemophilus</taxon>
    </lineage>
</organism>
<dbReference type="NCBIfam" id="NF001324">
    <property type="entry name" value="PRK00259.1-2"/>
    <property type="match status" value="1"/>
</dbReference>
<keyword evidence="2 5" id="KW-0812">Transmembrane</keyword>
<dbReference type="InterPro" id="IPR006008">
    <property type="entry name" value="YciB"/>
</dbReference>
<evidence type="ECO:0000256" key="3">
    <source>
        <dbReference type="ARBA" id="ARBA00022989"/>
    </source>
</evidence>
<comment type="function">
    <text evidence="5">Plays a role in cell envelope biogenesis, maintenance of cell envelope integrity and membrane homeostasis.</text>
</comment>
<keyword evidence="4 5" id="KW-0472">Membrane</keyword>
<evidence type="ECO:0000256" key="5">
    <source>
        <dbReference type="HAMAP-Rule" id="MF_00189"/>
    </source>
</evidence>
<evidence type="ECO:0000256" key="4">
    <source>
        <dbReference type="ARBA" id="ARBA00023136"/>
    </source>
</evidence>
<dbReference type="EMBL" id="LR134481">
    <property type="protein sequence ID" value="VEI30891.1"/>
    <property type="molecule type" value="Genomic_DNA"/>
</dbReference>
<feature type="transmembrane region" description="Helical" evidence="5">
    <location>
        <begin position="149"/>
        <end position="170"/>
    </location>
</feature>
<feature type="transmembrane region" description="Helical" evidence="5">
    <location>
        <begin position="20"/>
        <end position="40"/>
    </location>
</feature>
<dbReference type="AlphaFoldDB" id="A0A3S4VU12"/>
<dbReference type="HAMAP" id="MF_00189">
    <property type="entry name" value="YciB"/>
    <property type="match status" value="1"/>
</dbReference>
<dbReference type="PANTHER" id="PTHR36917:SF1">
    <property type="entry name" value="INNER MEMBRANE-SPANNING PROTEIN YCIB"/>
    <property type="match status" value="1"/>
</dbReference>
<feature type="transmembrane region" description="Helical" evidence="5">
    <location>
        <begin position="52"/>
        <end position="68"/>
    </location>
</feature>
<dbReference type="NCBIfam" id="TIGR00997">
    <property type="entry name" value="ispZ"/>
    <property type="match status" value="1"/>
</dbReference>
<dbReference type="Pfam" id="PF04279">
    <property type="entry name" value="IspA"/>
    <property type="match status" value="1"/>
</dbReference>
<evidence type="ECO:0000313" key="6">
    <source>
        <dbReference type="EMBL" id="VEI30891.1"/>
    </source>
</evidence>
<evidence type="ECO:0000256" key="1">
    <source>
        <dbReference type="ARBA" id="ARBA00022475"/>
    </source>
</evidence>
<name>A0A3S4VU12_HAEPA</name>
<accession>A0A3S4VU12</accession>
<feature type="transmembrane region" description="Helical" evidence="5">
    <location>
        <begin position="115"/>
        <end position="137"/>
    </location>
</feature>
<sequence>MKQLLEFIPLVLFFITYKMFGVREAAIVLVIATIIQMVVLKLKYGMIEKQQKIMAIAVVFFGLLTAYFNEIKYLQWKVTIINALFAIVLLVAQFQFNTPLVKKLLGKEIQLPNNVWNKLNVGWAGFFILCMLVNIYISQNMSEDAWVDFKSFGLLGMTFVATIVSGAYIYRYLPKDDQKNDGEK</sequence>
<protein>
    <recommendedName>
        <fullName evidence="5">Inner membrane-spanning protein YciB</fullName>
    </recommendedName>
</protein>
<proteinExistence type="inferred from homology"/>